<feature type="non-terminal residue" evidence="2">
    <location>
        <position position="1"/>
    </location>
</feature>
<protein>
    <submittedName>
        <fullName evidence="2">Uncharacterized protein</fullName>
    </submittedName>
</protein>
<comment type="caution">
    <text evidence="2">The sequence shown here is derived from an EMBL/GenBank/DDBJ whole genome shotgun (WGS) entry which is preliminary data.</text>
</comment>
<reference evidence="2 3" key="1">
    <citation type="submission" date="2020-06" db="EMBL/GenBank/DDBJ databases">
        <title>Transcriptomic and genomic resources for Thalictrum thalictroides and T. hernandezii: Facilitating candidate gene discovery in an emerging model plant lineage.</title>
        <authorList>
            <person name="Arias T."/>
            <person name="Riano-Pachon D.M."/>
            <person name="Di Stilio V.S."/>
        </authorList>
    </citation>
    <scope>NUCLEOTIDE SEQUENCE [LARGE SCALE GENOMIC DNA]</scope>
    <source>
        <strain evidence="3">cv. WT478/WT964</strain>
        <tissue evidence="2">Leaves</tissue>
    </source>
</reference>
<proteinExistence type="predicted"/>
<accession>A0A7J6UVN4</accession>
<dbReference type="AlphaFoldDB" id="A0A7J6UVN4"/>
<feature type="region of interest" description="Disordered" evidence="1">
    <location>
        <begin position="1"/>
        <end position="95"/>
    </location>
</feature>
<name>A0A7J6UVN4_THATH</name>
<feature type="compositionally biased region" description="Basic and acidic residues" evidence="1">
    <location>
        <begin position="37"/>
        <end position="54"/>
    </location>
</feature>
<gene>
    <name evidence="2" type="ORF">FRX31_033757</name>
</gene>
<evidence type="ECO:0000313" key="3">
    <source>
        <dbReference type="Proteomes" id="UP000554482"/>
    </source>
</evidence>
<organism evidence="2 3">
    <name type="scientific">Thalictrum thalictroides</name>
    <name type="common">Rue-anemone</name>
    <name type="synonym">Anemone thalictroides</name>
    <dbReference type="NCBI Taxonomy" id="46969"/>
    <lineage>
        <taxon>Eukaryota</taxon>
        <taxon>Viridiplantae</taxon>
        <taxon>Streptophyta</taxon>
        <taxon>Embryophyta</taxon>
        <taxon>Tracheophyta</taxon>
        <taxon>Spermatophyta</taxon>
        <taxon>Magnoliopsida</taxon>
        <taxon>Ranunculales</taxon>
        <taxon>Ranunculaceae</taxon>
        <taxon>Thalictroideae</taxon>
        <taxon>Thalictrum</taxon>
    </lineage>
</organism>
<dbReference type="Proteomes" id="UP000554482">
    <property type="component" value="Unassembled WGS sequence"/>
</dbReference>
<sequence>NEGRKQTPLKIYDNSDEAATTRRGRGRPPGSVNKPKGSTDLKGKGKLATEDTKGKPSKGKKRKIAADSSSFGVSYIPDPPEIRLSPTDDRHNQNNNNSVETLDLISQMRANPTLTNLLFQRGAINPKVIQTLTTLLSEPPNTNSNWNTPPPTITAQGTPQNNTEVLSLQTISNNQSDRATRNHIDLHGFYTTNSPNGGFETRSSPSTVIDTSAIMGFSEIKETTMTNLGVQSSNTHAEDFLLAPPTSDLHTQLRNYHYIYIAAAGYDL</sequence>
<evidence type="ECO:0000313" key="2">
    <source>
        <dbReference type="EMBL" id="KAF5176656.1"/>
    </source>
</evidence>
<dbReference type="EMBL" id="JABWDY010042434">
    <property type="protein sequence ID" value="KAF5176656.1"/>
    <property type="molecule type" value="Genomic_DNA"/>
</dbReference>
<keyword evidence="3" id="KW-1185">Reference proteome</keyword>
<evidence type="ECO:0000256" key="1">
    <source>
        <dbReference type="SAM" id="MobiDB-lite"/>
    </source>
</evidence>